<dbReference type="InterPro" id="IPR008030">
    <property type="entry name" value="NmrA-like"/>
</dbReference>
<accession>R7Z621</accession>
<dbReference type="GO" id="GO:0005634">
    <property type="term" value="C:nucleus"/>
    <property type="evidence" value="ECO:0007669"/>
    <property type="project" value="UniProtKB-SubCell"/>
</dbReference>
<evidence type="ECO:0000256" key="7">
    <source>
        <dbReference type="ARBA" id="ARBA00040296"/>
    </source>
</evidence>
<dbReference type="Proteomes" id="UP000016924">
    <property type="component" value="Unassembled WGS sequence"/>
</dbReference>
<evidence type="ECO:0000256" key="1">
    <source>
        <dbReference type="ARBA" id="ARBA00004123"/>
    </source>
</evidence>
<organism evidence="9 10">
    <name type="scientific">Coniosporium apollinis (strain CBS 100218)</name>
    <name type="common">Rock-inhabiting black yeast</name>
    <dbReference type="NCBI Taxonomy" id="1168221"/>
    <lineage>
        <taxon>Eukaryota</taxon>
        <taxon>Fungi</taxon>
        <taxon>Dikarya</taxon>
        <taxon>Ascomycota</taxon>
        <taxon>Pezizomycotina</taxon>
        <taxon>Dothideomycetes</taxon>
        <taxon>Dothideomycetes incertae sedis</taxon>
        <taxon>Coniosporium</taxon>
    </lineage>
</organism>
<evidence type="ECO:0000256" key="2">
    <source>
        <dbReference type="ARBA" id="ARBA00004556"/>
    </source>
</evidence>
<dbReference type="Pfam" id="PF05368">
    <property type="entry name" value="NmrA"/>
    <property type="match status" value="1"/>
</dbReference>
<dbReference type="Gene3D" id="3.40.50.720">
    <property type="entry name" value="NAD(P)-binding Rossmann-like Domain"/>
    <property type="match status" value="1"/>
</dbReference>
<reference evidence="10" key="1">
    <citation type="submission" date="2012-06" db="EMBL/GenBank/DDBJ databases">
        <title>The genome sequence of Coniosporium apollinis CBS 100218.</title>
        <authorList>
            <consortium name="The Broad Institute Genome Sequencing Platform"/>
            <person name="Cuomo C."/>
            <person name="Gorbushina A."/>
            <person name="Noack S."/>
            <person name="Walker B."/>
            <person name="Young S.K."/>
            <person name="Zeng Q."/>
            <person name="Gargeya S."/>
            <person name="Fitzgerald M."/>
            <person name="Haas B."/>
            <person name="Abouelleil A."/>
            <person name="Alvarado L."/>
            <person name="Arachchi H.M."/>
            <person name="Berlin A.M."/>
            <person name="Chapman S.B."/>
            <person name="Goldberg J."/>
            <person name="Griggs A."/>
            <person name="Gujja S."/>
            <person name="Hansen M."/>
            <person name="Howarth C."/>
            <person name="Imamovic A."/>
            <person name="Larimer J."/>
            <person name="McCowan C."/>
            <person name="Montmayeur A."/>
            <person name="Murphy C."/>
            <person name="Neiman D."/>
            <person name="Pearson M."/>
            <person name="Priest M."/>
            <person name="Roberts A."/>
            <person name="Saif S."/>
            <person name="Shea T."/>
            <person name="Sisk P."/>
            <person name="Sykes S."/>
            <person name="Wortman J."/>
            <person name="Nusbaum C."/>
            <person name="Birren B."/>
        </authorList>
    </citation>
    <scope>NUCLEOTIDE SEQUENCE [LARGE SCALE GENOMIC DNA]</scope>
    <source>
        <strain evidence="10">CBS 100218</strain>
    </source>
</reference>
<comment type="similarity">
    <text evidence="3">Belongs to the NmrA-type oxidoreductase family.</text>
</comment>
<dbReference type="OrthoDB" id="3358371at2759"/>
<comment type="subcellular location">
    <subcellularLocation>
        <location evidence="2">Cytoplasm</location>
        <location evidence="2">Perinuclear region</location>
    </subcellularLocation>
    <subcellularLocation>
        <location evidence="1">Nucleus</location>
    </subcellularLocation>
</comment>
<evidence type="ECO:0000256" key="4">
    <source>
        <dbReference type="ARBA" id="ARBA00022490"/>
    </source>
</evidence>
<feature type="domain" description="NmrA-like" evidence="8">
    <location>
        <begin position="1"/>
        <end position="302"/>
    </location>
</feature>
<keyword evidence="6" id="KW-0539">Nucleus</keyword>
<dbReference type="PANTHER" id="PTHR42748">
    <property type="entry name" value="NITROGEN METABOLITE REPRESSION PROTEIN NMRA FAMILY MEMBER"/>
    <property type="match status" value="1"/>
</dbReference>
<evidence type="ECO:0000313" key="10">
    <source>
        <dbReference type="Proteomes" id="UP000016924"/>
    </source>
</evidence>
<name>R7Z621_CONA1</name>
<dbReference type="HOGENOM" id="CLU_007383_8_1_1"/>
<evidence type="ECO:0000256" key="5">
    <source>
        <dbReference type="ARBA" id="ARBA00022857"/>
    </source>
</evidence>
<evidence type="ECO:0000256" key="6">
    <source>
        <dbReference type="ARBA" id="ARBA00023242"/>
    </source>
</evidence>
<evidence type="ECO:0000256" key="3">
    <source>
        <dbReference type="ARBA" id="ARBA00006328"/>
    </source>
</evidence>
<dbReference type="OMA" id="GYFMTNY"/>
<dbReference type="STRING" id="1168221.R7Z621"/>
<dbReference type="RefSeq" id="XP_007784703.1">
    <property type="nucleotide sequence ID" value="XM_007786513.1"/>
</dbReference>
<evidence type="ECO:0000259" key="8">
    <source>
        <dbReference type="Pfam" id="PF05368"/>
    </source>
</evidence>
<dbReference type="EMBL" id="JH767613">
    <property type="protein sequence ID" value="EON69386.1"/>
    <property type="molecule type" value="Genomic_DNA"/>
</dbReference>
<dbReference type="InterPro" id="IPR051164">
    <property type="entry name" value="NmrA-like_oxidored"/>
</dbReference>
<sequence>MSKLITVSGATGTQGGSVTKSILADPELSKEFKIRAITRDVMKPTAKKLAEQGVELINADLNSKESVSAALKGSHTVYLVTNFWETANPADEIRQGKNVADAAKEAGVQHLIFSSLLNVTKTTNGRLTHVSHFDGKAEIEDYIKQSGVPCTFVLAGYYMSNCLGVLSEDDDGVYTLTYPVSAYAKFPLFDAGEDMGKFVAAAIKAHDSSTLPNGAHVLAASAYYTPPEILETFADVTGHATRFVQVSPEQYKSFLPAQMADEILENHLFIEDPGYFDGADLEASLKLLEDVGRKPTTWREFLERNKGTWQ</sequence>
<dbReference type="CDD" id="cd05251">
    <property type="entry name" value="NmrA_like_SDR_a"/>
    <property type="match status" value="1"/>
</dbReference>
<dbReference type="SUPFAM" id="SSF51735">
    <property type="entry name" value="NAD(P)-binding Rossmann-fold domains"/>
    <property type="match status" value="1"/>
</dbReference>
<dbReference type="Gene3D" id="3.90.25.10">
    <property type="entry name" value="UDP-galactose 4-epimerase, domain 1"/>
    <property type="match status" value="1"/>
</dbReference>
<evidence type="ECO:0000313" key="9">
    <source>
        <dbReference type="EMBL" id="EON69386.1"/>
    </source>
</evidence>
<dbReference type="GeneID" id="19905957"/>
<dbReference type="InterPro" id="IPR036291">
    <property type="entry name" value="NAD(P)-bd_dom_sf"/>
</dbReference>
<keyword evidence="10" id="KW-1185">Reference proteome</keyword>
<keyword evidence="5" id="KW-0521">NADP</keyword>
<proteinExistence type="inferred from homology"/>
<dbReference type="PANTHER" id="PTHR42748:SF31">
    <property type="entry name" value="NMRA-LIKE DOMAIN-CONTAINING PROTEIN-RELATED"/>
    <property type="match status" value="1"/>
</dbReference>
<dbReference type="AlphaFoldDB" id="R7Z621"/>
<dbReference type="eggNOG" id="ENOG502RG69">
    <property type="taxonomic scope" value="Eukaryota"/>
</dbReference>
<dbReference type="FunFam" id="3.40.50.720:FF:000181">
    <property type="entry name" value="NmrA-like family domain-containing protein 1"/>
    <property type="match status" value="1"/>
</dbReference>
<keyword evidence="4" id="KW-0963">Cytoplasm</keyword>
<protein>
    <recommendedName>
        <fullName evidence="7">NmrA-like family domain-containing protein 1</fullName>
    </recommendedName>
</protein>
<dbReference type="GO" id="GO:0048471">
    <property type="term" value="C:perinuclear region of cytoplasm"/>
    <property type="evidence" value="ECO:0007669"/>
    <property type="project" value="UniProtKB-SubCell"/>
</dbReference>
<gene>
    <name evidence="9" type="ORF">W97_08646</name>
</gene>